<keyword evidence="2 6" id="KW-0812">Transmembrane</keyword>
<feature type="transmembrane region" description="Helical" evidence="6">
    <location>
        <begin position="36"/>
        <end position="55"/>
    </location>
</feature>
<evidence type="ECO:0000313" key="7">
    <source>
        <dbReference type="EMBL" id="OGH82876.1"/>
    </source>
</evidence>
<evidence type="ECO:0008006" key="9">
    <source>
        <dbReference type="Google" id="ProtNLM"/>
    </source>
</evidence>
<dbReference type="GO" id="GO:0016020">
    <property type="term" value="C:membrane"/>
    <property type="evidence" value="ECO:0007669"/>
    <property type="project" value="UniProtKB-SubCell"/>
</dbReference>
<evidence type="ECO:0000256" key="1">
    <source>
        <dbReference type="ARBA" id="ARBA00004141"/>
    </source>
</evidence>
<keyword evidence="3 6" id="KW-1133">Transmembrane helix</keyword>
<evidence type="ECO:0000256" key="2">
    <source>
        <dbReference type="ARBA" id="ARBA00022692"/>
    </source>
</evidence>
<feature type="region of interest" description="Disordered" evidence="5">
    <location>
        <begin position="1"/>
        <end position="22"/>
    </location>
</feature>
<organism evidence="7 8">
    <name type="scientific">Candidatus Magasanikbacteria bacterium RIFOXYB1_FULL_40_15</name>
    <dbReference type="NCBI Taxonomy" id="1798697"/>
    <lineage>
        <taxon>Bacteria</taxon>
        <taxon>Candidatus Magasanikiibacteriota</taxon>
    </lineage>
</organism>
<name>A0A1F6NFU1_9BACT</name>
<comment type="subcellular location">
    <subcellularLocation>
        <location evidence="1">Membrane</location>
        <topology evidence="1">Multi-pass membrane protein</topology>
    </subcellularLocation>
</comment>
<evidence type="ECO:0000256" key="6">
    <source>
        <dbReference type="SAM" id="Phobius"/>
    </source>
</evidence>
<dbReference type="Proteomes" id="UP000176300">
    <property type="component" value="Unassembled WGS sequence"/>
</dbReference>
<evidence type="ECO:0000256" key="3">
    <source>
        <dbReference type="ARBA" id="ARBA00022989"/>
    </source>
</evidence>
<evidence type="ECO:0000256" key="4">
    <source>
        <dbReference type="ARBA" id="ARBA00023136"/>
    </source>
</evidence>
<feature type="transmembrane region" description="Helical" evidence="6">
    <location>
        <begin position="61"/>
        <end position="84"/>
    </location>
</feature>
<dbReference type="STRING" id="1798697.A2373_02595"/>
<proteinExistence type="predicted"/>
<comment type="caution">
    <text evidence="7">The sequence shown here is derived from an EMBL/GenBank/DDBJ whole genome shotgun (WGS) entry which is preliminary data.</text>
</comment>
<dbReference type="InterPro" id="IPR006603">
    <property type="entry name" value="PQ-loop_rpt"/>
</dbReference>
<feature type="transmembrane region" description="Helical" evidence="6">
    <location>
        <begin position="91"/>
        <end position="111"/>
    </location>
</feature>
<evidence type="ECO:0000313" key="8">
    <source>
        <dbReference type="Proteomes" id="UP000176300"/>
    </source>
</evidence>
<dbReference type="Gene3D" id="1.20.1280.290">
    <property type="match status" value="1"/>
</dbReference>
<accession>A0A1F6NFU1</accession>
<evidence type="ECO:0000256" key="5">
    <source>
        <dbReference type="SAM" id="MobiDB-lite"/>
    </source>
</evidence>
<reference evidence="7 8" key="1">
    <citation type="journal article" date="2016" name="Nat. Commun.">
        <title>Thousands of microbial genomes shed light on interconnected biogeochemical processes in an aquifer system.</title>
        <authorList>
            <person name="Anantharaman K."/>
            <person name="Brown C.T."/>
            <person name="Hug L.A."/>
            <person name="Sharon I."/>
            <person name="Castelle C.J."/>
            <person name="Probst A.J."/>
            <person name="Thomas B.C."/>
            <person name="Singh A."/>
            <person name="Wilkins M.J."/>
            <person name="Karaoz U."/>
            <person name="Brodie E.L."/>
            <person name="Williams K.H."/>
            <person name="Hubbard S.S."/>
            <person name="Banfield J.F."/>
        </authorList>
    </citation>
    <scope>NUCLEOTIDE SEQUENCE [LARGE SCALE GENOMIC DNA]</scope>
</reference>
<protein>
    <recommendedName>
        <fullName evidence="9">MtN3 and saliva related transmembrane protein</fullName>
    </recommendedName>
</protein>
<gene>
    <name evidence="7" type="ORF">A2373_02595</name>
</gene>
<dbReference type="AlphaFoldDB" id="A0A1F6NFU1"/>
<sequence>MPNGGLHHLHKRKRQTKKLEPIPHPEPFKRFLDHTIYVVCILTPMVVLPQVWKIWSQQNAAGISLITYIGLIIGNIIWVIYGVVHKEKPIMLLYIFFFIANTAIAIGRILYG</sequence>
<feature type="compositionally biased region" description="Basic residues" evidence="5">
    <location>
        <begin position="7"/>
        <end position="16"/>
    </location>
</feature>
<keyword evidence="4 6" id="KW-0472">Membrane</keyword>
<dbReference type="EMBL" id="MFQS01000027">
    <property type="protein sequence ID" value="OGH82876.1"/>
    <property type="molecule type" value="Genomic_DNA"/>
</dbReference>
<dbReference type="Pfam" id="PF04193">
    <property type="entry name" value="PQ-loop"/>
    <property type="match status" value="1"/>
</dbReference>